<evidence type="ECO:0000259" key="5">
    <source>
        <dbReference type="Pfam" id="PF13001"/>
    </source>
</evidence>
<dbReference type="HOGENOM" id="CLU_000880_1_0_1"/>
<dbReference type="InterPro" id="IPR016024">
    <property type="entry name" value="ARM-type_fold"/>
</dbReference>
<dbReference type="GO" id="GO:0000502">
    <property type="term" value="C:proteasome complex"/>
    <property type="evidence" value="ECO:0007669"/>
    <property type="project" value="UniProtKB-KW"/>
</dbReference>
<dbReference type="STRING" id="913774.A0A0C3H755"/>
<feature type="domain" description="Proteasome adapter and scaffold protein ECM29 HEAT-repeat" evidence="6">
    <location>
        <begin position="1286"/>
        <end position="1447"/>
    </location>
</feature>
<dbReference type="Pfam" id="PF13001">
    <property type="entry name" value="ECM29_N"/>
    <property type="match status" value="1"/>
</dbReference>
<protein>
    <submittedName>
        <fullName evidence="7">Uncharacterized protein</fullName>
    </submittedName>
</protein>
<dbReference type="SUPFAM" id="SSF48371">
    <property type="entry name" value="ARM repeat"/>
    <property type="match status" value="3"/>
</dbReference>
<dbReference type="FunCoup" id="A0A0C3H755">
    <property type="interactions" value="990"/>
</dbReference>
<reference evidence="8" key="2">
    <citation type="submission" date="2015-01" db="EMBL/GenBank/DDBJ databases">
        <title>Evolutionary Origins and Diversification of the Mycorrhizal Mutualists.</title>
        <authorList>
            <consortium name="DOE Joint Genome Institute"/>
            <consortium name="Mycorrhizal Genomics Consortium"/>
            <person name="Kohler A."/>
            <person name="Kuo A."/>
            <person name="Nagy L.G."/>
            <person name="Floudas D."/>
            <person name="Copeland A."/>
            <person name="Barry K.W."/>
            <person name="Cichocki N."/>
            <person name="Veneault-Fourrey C."/>
            <person name="LaButti K."/>
            <person name="Lindquist E.A."/>
            <person name="Lipzen A."/>
            <person name="Lundell T."/>
            <person name="Morin E."/>
            <person name="Murat C."/>
            <person name="Riley R."/>
            <person name="Ohm R."/>
            <person name="Sun H."/>
            <person name="Tunlid A."/>
            <person name="Henrissat B."/>
            <person name="Grigoriev I.V."/>
            <person name="Hibbett D.S."/>
            <person name="Martin F."/>
        </authorList>
    </citation>
    <scope>NUCLEOTIDE SEQUENCE [LARGE SCALE GENOMIC DNA]</scope>
    <source>
        <strain evidence="8">Zn</strain>
    </source>
</reference>
<gene>
    <name evidence="7" type="ORF">OIDMADRAFT_102350</name>
</gene>
<dbReference type="InParanoid" id="A0A0C3H755"/>
<name>A0A0C3H755_OIDMZ</name>
<dbReference type="Proteomes" id="UP000054321">
    <property type="component" value="Unassembled WGS sequence"/>
</dbReference>
<reference evidence="7 8" key="1">
    <citation type="submission" date="2014-04" db="EMBL/GenBank/DDBJ databases">
        <authorList>
            <consortium name="DOE Joint Genome Institute"/>
            <person name="Kuo A."/>
            <person name="Martino E."/>
            <person name="Perotto S."/>
            <person name="Kohler A."/>
            <person name="Nagy L.G."/>
            <person name="Floudas D."/>
            <person name="Copeland A."/>
            <person name="Barry K.W."/>
            <person name="Cichocki N."/>
            <person name="Veneault-Fourrey C."/>
            <person name="LaButti K."/>
            <person name="Lindquist E.A."/>
            <person name="Lipzen A."/>
            <person name="Lundell T."/>
            <person name="Morin E."/>
            <person name="Murat C."/>
            <person name="Sun H."/>
            <person name="Tunlid A."/>
            <person name="Henrissat B."/>
            <person name="Grigoriev I.V."/>
            <person name="Hibbett D.S."/>
            <person name="Martin F."/>
            <person name="Nordberg H.P."/>
            <person name="Cantor M.N."/>
            <person name="Hua S.X."/>
        </authorList>
    </citation>
    <scope>NUCLEOTIDE SEQUENCE [LARGE SCALE GENOMIC DNA]</scope>
    <source>
        <strain evidence="7 8">Zn</strain>
    </source>
</reference>
<dbReference type="InterPro" id="IPR024372">
    <property type="entry name" value="Ecm29_N"/>
</dbReference>
<keyword evidence="2" id="KW-0963">Cytoplasm</keyword>
<evidence type="ECO:0000256" key="4">
    <source>
        <dbReference type="ARBA" id="ARBA00022942"/>
    </source>
</evidence>
<dbReference type="Pfam" id="PF23731">
    <property type="entry name" value="ARM_ECM29_C"/>
    <property type="match status" value="1"/>
</dbReference>
<dbReference type="Gene3D" id="1.25.10.10">
    <property type="entry name" value="Leucine-rich Repeat Variant"/>
    <property type="match status" value="3"/>
</dbReference>
<evidence type="ECO:0000259" key="6">
    <source>
        <dbReference type="Pfam" id="PF24492"/>
    </source>
</evidence>
<keyword evidence="4" id="KW-0647">Proteasome</keyword>
<dbReference type="EMBL" id="KN832873">
    <property type="protein sequence ID" value="KIN04011.1"/>
    <property type="molecule type" value="Genomic_DNA"/>
</dbReference>
<dbReference type="InterPro" id="IPR055443">
    <property type="entry name" value="HEAT_ECM29"/>
</dbReference>
<dbReference type="PANTHER" id="PTHR23346">
    <property type="entry name" value="TRANSLATIONAL ACTIVATOR GCN1-RELATED"/>
    <property type="match status" value="1"/>
</dbReference>
<accession>A0A0C3H755</accession>
<dbReference type="GO" id="GO:0036503">
    <property type="term" value="P:ERAD pathway"/>
    <property type="evidence" value="ECO:0007669"/>
    <property type="project" value="TreeGrafter"/>
</dbReference>
<evidence type="ECO:0000256" key="1">
    <source>
        <dbReference type="ARBA" id="ARBA00004496"/>
    </source>
</evidence>
<keyword evidence="8" id="KW-1185">Reference proteome</keyword>
<evidence type="ECO:0000256" key="3">
    <source>
        <dbReference type="ARBA" id="ARBA00022737"/>
    </source>
</evidence>
<organism evidence="7 8">
    <name type="scientific">Oidiodendron maius (strain Zn)</name>
    <dbReference type="NCBI Taxonomy" id="913774"/>
    <lineage>
        <taxon>Eukaryota</taxon>
        <taxon>Fungi</taxon>
        <taxon>Dikarya</taxon>
        <taxon>Ascomycota</taxon>
        <taxon>Pezizomycotina</taxon>
        <taxon>Leotiomycetes</taxon>
        <taxon>Leotiomycetes incertae sedis</taxon>
        <taxon>Myxotrichaceae</taxon>
        <taxon>Oidiodendron</taxon>
    </lineage>
</organism>
<keyword evidence="3" id="KW-0677">Repeat</keyword>
<proteinExistence type="predicted"/>
<evidence type="ECO:0000256" key="2">
    <source>
        <dbReference type="ARBA" id="ARBA00022490"/>
    </source>
</evidence>
<comment type="subcellular location">
    <subcellularLocation>
        <location evidence="1">Cytoplasm</location>
    </subcellularLocation>
</comment>
<evidence type="ECO:0000313" key="8">
    <source>
        <dbReference type="Proteomes" id="UP000054321"/>
    </source>
</evidence>
<dbReference type="GO" id="GO:0043248">
    <property type="term" value="P:proteasome assembly"/>
    <property type="evidence" value="ECO:0007669"/>
    <property type="project" value="InterPro"/>
</dbReference>
<dbReference type="GO" id="GO:0005634">
    <property type="term" value="C:nucleus"/>
    <property type="evidence" value="ECO:0007669"/>
    <property type="project" value="TreeGrafter"/>
</dbReference>
<dbReference type="Pfam" id="PF24492">
    <property type="entry name" value="HEAT_ECM29"/>
    <property type="match status" value="1"/>
</dbReference>
<dbReference type="GO" id="GO:0060090">
    <property type="term" value="F:molecular adaptor activity"/>
    <property type="evidence" value="ECO:0007669"/>
    <property type="project" value="InterPro"/>
</dbReference>
<evidence type="ECO:0000313" key="7">
    <source>
        <dbReference type="EMBL" id="KIN04011.1"/>
    </source>
</evidence>
<dbReference type="GO" id="GO:0005737">
    <property type="term" value="C:cytoplasm"/>
    <property type="evidence" value="ECO:0007669"/>
    <property type="project" value="UniProtKB-SubCell"/>
</dbReference>
<dbReference type="InterPro" id="IPR011989">
    <property type="entry name" value="ARM-like"/>
</dbReference>
<dbReference type="PANTHER" id="PTHR23346:SF19">
    <property type="entry name" value="PROTEASOME ADAPTER AND SCAFFOLD PROTEIN ECM29"/>
    <property type="match status" value="1"/>
</dbReference>
<sequence>MSDSTEARELELIGKVEMKIALAQDDKLEAILKVYLPPLLLKLASEHPSVRNKVISTCQHIKVRLAGNREIILPVAALLKQYKDNPDSSMIRHFDLMFIQQSIGKLSSSEQIDLIPLLLHGLSLDAGKPTCATVFNIFLRLLPKLRIPPRGSKDDLELRHQLGLDEHVEDAKFTAEWLGKLLLLSIVRPHATGVTCPGLSVPEYEFLTLSGKQETWNAASAEGLNLTQSKLTVLSFLASGAFTDDERFLPALFASGDSNSRISSIGDDLLKRSTISLEDRERIGSLFQIYFTLKPALQTRLLAILTKSAVSTTFTLEVVKTVRQGIQPDDSTNLPAKGLETVKFRNALFNYMNWVSRMSSAEDLAQVAPPLVGFMRSFIEGQGWPVPEERSSDAASLRALGYETLGSLAKTTPSTVREHKLSLVRWLLRSLTEEGSSDALFVSIESALGSLLNAFAPPLDPTLTGALRLLLLKYMTLEEGDSIVRSARFATVRWANRCLEYNDIVGRWIDILALGARPDERSDVIEEGKKGLDPYWYRLLNSLPSATKTSLPEFSEMVKVFFTGHSMLANSNEANATKTGMEIDGVSVFGNFPGAKIAAFGPAISYSRRMLLLTALEQSESPLTIDADWERQLDVLLRTDKRSRETMKAHIKTVDEDAIEIFLNAALEGMLRNEGNGLEDCGKCFVEIASMTPSSVIGRLSGRAAELLIAVRSNNIATRFLAAQALGILAAHPVVEGNSLQRLIQSLLIDIQPWSSAVGADANRVHGSILALGYVTSRASYYNSISSVEQSIVQEAVALLLEILAGTRDNLTKEAVFNALGQMSMSGTLTGIYVEKSMSKASGIIDILAAEAKKGNEKAISALGRLAIIFEEQTNGDSEDPLSIILKSLYELFELKQADTHFTIGEALSCAAACWQSDALLLGLDVDSSYVGRMKRPHTFGAVLDKLLQDCKTTKPSLKKASGIWLFSLIQNCGHLEEIQTRLRECQAAFMGLLSARDELVQETASRGLSLVYEQGDKELREKLVKDLVASFTGTNAQLKVDEETELFEPGALPTGEGKSVTSYKDIISLANEVGDQSLVYKFMSLASNAATWSTRAAFGRFGLSTILSDSEIDPKLYPKLYRYRFDPNPNVQRSMNDIWNALVKDPNITVDKYFEDILADLLKSILGKEWRTRQACCAAIADLVQGREFEKYEKHLHEIWQVAFKVMDDIKGSVREAALSLSMALTGILVRQVEAGTSSKHAHAMLKEVLPFLLSGQGIESSAKEVQAFATVTVLKLIKSAGQALRPFVVDLVEELIGLLSTLETEGVDYLYLRAAQYNLTEEKIDSARTTAVSQSPLMESIERCLDQLDEATMKDLVPKLENVIKTTVGMPSKVGCSGVLVSLATRHSFIFRPHADTFLKILEKAVLDRNNAVSAAYARSAGYIARLASNESLLRLAKYSKNLYFDAEDESRRHVAADIMYAVSKFATDRFNGLAAEFLPFVFLAKHDLDEHVKERFDKTWSENVGGSRTVLLYLKEINSLSIERLESHKWAIKHTAALAIADAVVSSGAEISPANADILWPALEKALTLKSFAGKEKVLDAFVKFTKATTLVWIKDSSLASQMKKIAIREAKRNNDAYRSHAFASLGEYSEARTDIDIFNEVYNIIAPMLEQLTDEDKMDTTDDAKPNGKSEEAATITAGISALFRSVNVNNLEPSSLAHLPKLLEVVRKVLPSSKVTVATRLMLYERMKILFDGLNKSTHSQSSSTYEVALDFVALLELSSGSGSEIMRTKRGEAAEMLVKAFIGGIFGNLVDGRDACTEEIRDSVTKGMTHERSPTVRAIFERALKALKE</sequence>
<feature type="domain" description="Proteasome component Ecm29 N-terminal" evidence="5">
    <location>
        <begin position="13"/>
        <end position="513"/>
    </location>
</feature>
<dbReference type="OrthoDB" id="16066at2759"/>